<sequence>MALFGAAITYTAYQLRRKEKINTQYLTLVFVFIAVTAFSTLIGFLAGADHTLIFQDIKPLSYFLILPFFALTIQNKGLLIPISKLFIYGSLFLSITYLITISLINGGIISFKAFYGLTSQTEELFYRGELAFFYKGFVFLSIGLIFTYFIRPKFSVIIAAIIILALILTFTRGFIFALFLTAFTYLLQHTVKLKFKLPILFILLMATVALVYYGNDIYSGVSRIISKTDLKYGFTRQFEPDKLLGNREFSDNERKKQLNQVLEHTTIRSTFIGHGFGVGVPVRPVHMEISYLEIFHKQGLLGLLFWGAIFILLTKKFLASKASQFAISNAFYFGSLFIFFQSATNQYFNNPIGMSFILVALVCLELTSKNDD</sequence>
<feature type="transmembrane region" description="Helical" evidence="5">
    <location>
        <begin position="85"/>
        <end position="111"/>
    </location>
</feature>
<feature type="transmembrane region" description="Helical" evidence="5">
    <location>
        <begin position="325"/>
        <end position="342"/>
    </location>
</feature>
<comment type="caution">
    <text evidence="7">The sequence shown here is derived from an EMBL/GenBank/DDBJ whole genome shotgun (WGS) entry which is preliminary data.</text>
</comment>
<feature type="transmembrane region" description="Helical" evidence="5">
    <location>
        <begin position="25"/>
        <end position="48"/>
    </location>
</feature>
<gene>
    <name evidence="7" type="ORF">JMN32_26000</name>
</gene>
<feature type="transmembrane region" description="Helical" evidence="5">
    <location>
        <begin position="60"/>
        <end position="79"/>
    </location>
</feature>
<name>A0A937KE62_9BACT</name>
<dbReference type="GO" id="GO:0016020">
    <property type="term" value="C:membrane"/>
    <property type="evidence" value="ECO:0007669"/>
    <property type="project" value="UniProtKB-SubCell"/>
</dbReference>
<evidence type="ECO:0000313" key="7">
    <source>
        <dbReference type="EMBL" id="MBL6449791.1"/>
    </source>
</evidence>
<reference evidence="7" key="1">
    <citation type="submission" date="2021-01" db="EMBL/GenBank/DDBJ databases">
        <title>Fulvivirga kasyanovii gen. nov., sp nov., a novel member of the phylum Bacteroidetes isolated from seawater in a mussel farm.</title>
        <authorList>
            <person name="Zhao L.-H."/>
            <person name="Wang Z.-J."/>
        </authorList>
    </citation>
    <scope>NUCLEOTIDE SEQUENCE</scope>
    <source>
        <strain evidence="7">29W222</strain>
    </source>
</reference>
<feature type="transmembrane region" description="Helical" evidence="5">
    <location>
        <begin position="348"/>
        <end position="367"/>
    </location>
</feature>
<proteinExistence type="predicted"/>
<evidence type="ECO:0000256" key="1">
    <source>
        <dbReference type="ARBA" id="ARBA00004141"/>
    </source>
</evidence>
<evidence type="ECO:0000259" key="6">
    <source>
        <dbReference type="Pfam" id="PF04932"/>
    </source>
</evidence>
<dbReference type="RefSeq" id="WP_202859333.1">
    <property type="nucleotide sequence ID" value="NZ_JAEUGD010000067.1"/>
</dbReference>
<keyword evidence="4 5" id="KW-0472">Membrane</keyword>
<evidence type="ECO:0000313" key="8">
    <source>
        <dbReference type="Proteomes" id="UP000614216"/>
    </source>
</evidence>
<feature type="transmembrane region" description="Helical" evidence="5">
    <location>
        <begin position="195"/>
        <end position="213"/>
    </location>
</feature>
<keyword evidence="2 5" id="KW-0812">Transmembrane</keyword>
<keyword evidence="3 5" id="KW-1133">Transmembrane helix</keyword>
<protein>
    <recommendedName>
        <fullName evidence="6">O-antigen ligase-related domain-containing protein</fullName>
    </recommendedName>
</protein>
<keyword evidence="8" id="KW-1185">Reference proteome</keyword>
<evidence type="ECO:0000256" key="5">
    <source>
        <dbReference type="SAM" id="Phobius"/>
    </source>
</evidence>
<feature type="transmembrane region" description="Helical" evidence="5">
    <location>
        <begin position="294"/>
        <end position="313"/>
    </location>
</feature>
<accession>A0A937KE62</accession>
<dbReference type="Pfam" id="PF04932">
    <property type="entry name" value="Wzy_C"/>
    <property type="match status" value="1"/>
</dbReference>
<dbReference type="AlphaFoldDB" id="A0A937KE62"/>
<feature type="domain" description="O-antigen ligase-related" evidence="6">
    <location>
        <begin position="158"/>
        <end position="306"/>
    </location>
</feature>
<evidence type="ECO:0000256" key="3">
    <source>
        <dbReference type="ARBA" id="ARBA00022989"/>
    </source>
</evidence>
<organism evidence="7 8">
    <name type="scientific">Fulvivirga marina</name>
    <dbReference type="NCBI Taxonomy" id="2494733"/>
    <lineage>
        <taxon>Bacteria</taxon>
        <taxon>Pseudomonadati</taxon>
        <taxon>Bacteroidota</taxon>
        <taxon>Cytophagia</taxon>
        <taxon>Cytophagales</taxon>
        <taxon>Fulvivirgaceae</taxon>
        <taxon>Fulvivirga</taxon>
    </lineage>
</organism>
<evidence type="ECO:0000256" key="4">
    <source>
        <dbReference type="ARBA" id="ARBA00023136"/>
    </source>
</evidence>
<dbReference type="Proteomes" id="UP000614216">
    <property type="component" value="Unassembled WGS sequence"/>
</dbReference>
<feature type="transmembrane region" description="Helical" evidence="5">
    <location>
        <begin position="156"/>
        <end position="183"/>
    </location>
</feature>
<feature type="transmembrane region" description="Helical" evidence="5">
    <location>
        <begin position="132"/>
        <end position="150"/>
    </location>
</feature>
<evidence type="ECO:0000256" key="2">
    <source>
        <dbReference type="ARBA" id="ARBA00022692"/>
    </source>
</evidence>
<dbReference type="EMBL" id="JAEUGD010000067">
    <property type="protein sequence ID" value="MBL6449791.1"/>
    <property type="molecule type" value="Genomic_DNA"/>
</dbReference>
<comment type="subcellular location">
    <subcellularLocation>
        <location evidence="1">Membrane</location>
        <topology evidence="1">Multi-pass membrane protein</topology>
    </subcellularLocation>
</comment>
<dbReference type="InterPro" id="IPR007016">
    <property type="entry name" value="O-antigen_ligase-rel_domated"/>
</dbReference>